<evidence type="ECO:0000256" key="6">
    <source>
        <dbReference type="PIRSR" id="PIRSR028757-1"/>
    </source>
</evidence>
<accession>A0A9X0YP49</accession>
<dbReference type="SUPFAM" id="SSF141986">
    <property type="entry name" value="LD-carboxypeptidase A C-terminal domain-like"/>
    <property type="match status" value="1"/>
</dbReference>
<protein>
    <submittedName>
        <fullName evidence="9">Muramoyltetrapeptide carboxypeptidase</fullName>
        <ecNumber evidence="9">3.4.17.13</ecNumber>
    </submittedName>
</protein>
<keyword evidence="12" id="KW-1185">Reference proteome</keyword>
<dbReference type="Proteomes" id="UP001138672">
    <property type="component" value="Unassembled WGS sequence"/>
</dbReference>
<dbReference type="InterPro" id="IPR003507">
    <property type="entry name" value="S66_fam"/>
</dbReference>
<evidence type="ECO:0000256" key="2">
    <source>
        <dbReference type="ARBA" id="ARBA00022645"/>
    </source>
</evidence>
<dbReference type="GO" id="GO:0106415">
    <property type="term" value="F:muramoyltetrapeptide carboxypeptidase activity"/>
    <property type="evidence" value="ECO:0007669"/>
    <property type="project" value="UniProtKB-EC"/>
</dbReference>
<dbReference type="InterPro" id="IPR027461">
    <property type="entry name" value="Carboxypeptidase_A_C_sf"/>
</dbReference>
<dbReference type="PANTHER" id="PTHR30237">
    <property type="entry name" value="MURAMOYLTETRAPEPTIDE CARBOXYPEPTIDASE"/>
    <property type="match status" value="1"/>
</dbReference>
<evidence type="ECO:0000259" key="7">
    <source>
        <dbReference type="Pfam" id="PF02016"/>
    </source>
</evidence>
<dbReference type="Pfam" id="PF02016">
    <property type="entry name" value="Peptidase_S66"/>
    <property type="match status" value="1"/>
</dbReference>
<dbReference type="EMBL" id="JAUSUU010000012">
    <property type="protein sequence ID" value="MDQ0336935.1"/>
    <property type="molecule type" value="Genomic_DNA"/>
</dbReference>
<dbReference type="SUPFAM" id="SSF52317">
    <property type="entry name" value="Class I glutamine amidotransferase-like"/>
    <property type="match status" value="1"/>
</dbReference>
<evidence type="ECO:0000313" key="9">
    <source>
        <dbReference type="EMBL" id="MBP1840443.1"/>
    </source>
</evidence>
<comment type="caution">
    <text evidence="9">The sequence shown here is derived from an EMBL/GenBank/DDBJ whole genome shotgun (WGS) entry which is preliminary data.</text>
</comment>
<reference evidence="9" key="1">
    <citation type="submission" date="2021-03" db="EMBL/GenBank/DDBJ databases">
        <title>Genomic Encyclopedia of Type Strains, Phase IV (KMG-IV): sequencing the most valuable type-strain genomes for metagenomic binning, comparative biology and taxonomic classification.</title>
        <authorList>
            <person name="Goeker M."/>
        </authorList>
    </citation>
    <scope>NUCLEOTIDE SEQUENCE</scope>
    <source>
        <strain evidence="9">DSM 15523</strain>
        <strain evidence="10 12">DSM 16476</strain>
    </source>
</reference>
<feature type="active site" description="Nucleophile" evidence="6">
    <location>
        <position position="149"/>
    </location>
</feature>
<feature type="domain" description="LD-carboxypeptidase N-terminal" evidence="7">
    <location>
        <begin position="51"/>
        <end position="168"/>
    </location>
</feature>
<sequence>MSLNRIFLALFFIVFSLNISPIMAQQSSAPSLMNSPKTYIKPPYLKAGDTVAIVAPSGVLRNKYDVIERARELFKSWGLQTVVGPNVFNQNGHFAGTDDERAADFQWALDDPKIKAIWCARGGYGTVRMIDKLDYAKFKLQPKWVIGYSDITAIHNQIHNLGYESMHAMMCVSLPNDETTIAETISTFKDAIFGKQISYSLKGSNYNKPGMVTAPITGGNLTLLHTMLGSETSIDASGEILFIEEIGEYAYHIDRMLQSLKRAGYFEHCKGILVGDMSKVRKNPTPFGQTIEEIILELVAEYDFPVAFNMPAGHEKDNRALIFGSTVTLKVEKSGSTLVFKE</sequence>
<organism evidence="9 11">
    <name type="scientific">Formosa algae</name>
    <dbReference type="NCBI Taxonomy" id="225843"/>
    <lineage>
        <taxon>Bacteria</taxon>
        <taxon>Pseudomonadati</taxon>
        <taxon>Bacteroidota</taxon>
        <taxon>Flavobacteriia</taxon>
        <taxon>Flavobacteriales</taxon>
        <taxon>Flavobacteriaceae</taxon>
        <taxon>Formosa</taxon>
    </lineage>
</organism>
<gene>
    <name evidence="9" type="ORF">J2Z56_002371</name>
    <name evidence="10" type="ORF">J2Z57_003394</name>
</gene>
<dbReference type="Gene3D" id="3.50.30.60">
    <property type="entry name" value="LD-carboxypeptidase A C-terminal domain-like"/>
    <property type="match status" value="1"/>
</dbReference>
<keyword evidence="2 9" id="KW-0121">Carboxypeptidase</keyword>
<dbReference type="Pfam" id="PF17676">
    <property type="entry name" value="Peptidase_S66C"/>
    <property type="match status" value="1"/>
</dbReference>
<dbReference type="InterPro" id="IPR040449">
    <property type="entry name" value="Peptidase_S66_N"/>
</dbReference>
<dbReference type="Gene3D" id="3.40.50.10740">
    <property type="entry name" value="Class I glutamine amidotransferase-like"/>
    <property type="match status" value="1"/>
</dbReference>
<evidence type="ECO:0000256" key="4">
    <source>
        <dbReference type="ARBA" id="ARBA00022801"/>
    </source>
</evidence>
<evidence type="ECO:0000256" key="1">
    <source>
        <dbReference type="ARBA" id="ARBA00010233"/>
    </source>
</evidence>
<dbReference type="InterPro" id="IPR029062">
    <property type="entry name" value="Class_I_gatase-like"/>
</dbReference>
<keyword evidence="5" id="KW-0720">Serine protease</keyword>
<dbReference type="CDD" id="cd07025">
    <property type="entry name" value="Peptidase_S66"/>
    <property type="match status" value="1"/>
</dbReference>
<dbReference type="GO" id="GO:0008236">
    <property type="term" value="F:serine-type peptidase activity"/>
    <property type="evidence" value="ECO:0007669"/>
    <property type="project" value="UniProtKB-KW"/>
</dbReference>
<evidence type="ECO:0000256" key="3">
    <source>
        <dbReference type="ARBA" id="ARBA00022670"/>
    </source>
</evidence>
<comment type="similarity">
    <text evidence="1">Belongs to the peptidase S66 family.</text>
</comment>
<evidence type="ECO:0000256" key="5">
    <source>
        <dbReference type="ARBA" id="ARBA00022825"/>
    </source>
</evidence>
<dbReference type="GO" id="GO:0006508">
    <property type="term" value="P:proteolysis"/>
    <property type="evidence" value="ECO:0007669"/>
    <property type="project" value="UniProtKB-KW"/>
</dbReference>
<feature type="domain" description="LD-carboxypeptidase C-terminal" evidence="8">
    <location>
        <begin position="215"/>
        <end position="329"/>
    </location>
</feature>
<dbReference type="InterPro" id="IPR027478">
    <property type="entry name" value="LdcA_N"/>
</dbReference>
<dbReference type="PANTHER" id="PTHR30237:SF2">
    <property type="entry name" value="MUREIN TETRAPEPTIDE CARBOXYPEPTIDASE"/>
    <property type="match status" value="1"/>
</dbReference>
<feature type="active site" description="Charge relay system" evidence="6">
    <location>
        <position position="244"/>
    </location>
</feature>
<dbReference type="PIRSF" id="PIRSF028757">
    <property type="entry name" value="LD-carboxypeptidase"/>
    <property type="match status" value="1"/>
</dbReference>
<dbReference type="RefSeq" id="WP_083495622.1">
    <property type="nucleotide sequence ID" value="NZ_JAGGJQ010000006.1"/>
</dbReference>
<evidence type="ECO:0000259" key="8">
    <source>
        <dbReference type="Pfam" id="PF17676"/>
    </source>
</evidence>
<dbReference type="Proteomes" id="UP001231587">
    <property type="component" value="Unassembled WGS sequence"/>
</dbReference>
<proteinExistence type="inferred from homology"/>
<dbReference type="OrthoDB" id="9807329at2"/>
<dbReference type="InterPro" id="IPR040921">
    <property type="entry name" value="Peptidase_S66C"/>
</dbReference>
<evidence type="ECO:0000313" key="11">
    <source>
        <dbReference type="Proteomes" id="UP001138672"/>
    </source>
</evidence>
<evidence type="ECO:0000313" key="10">
    <source>
        <dbReference type="EMBL" id="MDQ0336935.1"/>
    </source>
</evidence>
<feature type="active site" description="Charge relay system" evidence="6">
    <location>
        <position position="314"/>
    </location>
</feature>
<evidence type="ECO:0000313" key="12">
    <source>
        <dbReference type="Proteomes" id="UP001231587"/>
    </source>
</evidence>
<name>A0A9X0YP49_9FLAO</name>
<dbReference type="AlphaFoldDB" id="A0A9X0YP49"/>
<dbReference type="EC" id="3.4.17.13" evidence="9"/>
<keyword evidence="3" id="KW-0645">Protease</keyword>
<keyword evidence="4 9" id="KW-0378">Hydrolase</keyword>
<dbReference type="EMBL" id="JAGGJQ010000006">
    <property type="protein sequence ID" value="MBP1840443.1"/>
    <property type="molecule type" value="Genomic_DNA"/>
</dbReference>